<evidence type="ECO:0000256" key="2">
    <source>
        <dbReference type="ARBA" id="ARBA00023125"/>
    </source>
</evidence>
<dbReference type="PROSITE" id="PS01124">
    <property type="entry name" value="HTH_ARAC_FAMILY_2"/>
    <property type="match status" value="1"/>
</dbReference>
<proteinExistence type="predicted"/>
<feature type="domain" description="HTH araC/xylS-type" evidence="4">
    <location>
        <begin position="187"/>
        <end position="285"/>
    </location>
</feature>
<gene>
    <name evidence="5" type="ORF">H8698_03025</name>
</gene>
<dbReference type="InterPro" id="IPR014710">
    <property type="entry name" value="RmlC-like_jellyroll"/>
</dbReference>
<evidence type="ECO:0000313" key="5">
    <source>
        <dbReference type="EMBL" id="MBC8539949.1"/>
    </source>
</evidence>
<dbReference type="GO" id="GO:0003700">
    <property type="term" value="F:DNA-binding transcription factor activity"/>
    <property type="evidence" value="ECO:0007669"/>
    <property type="project" value="InterPro"/>
</dbReference>
<organism evidence="5 6">
    <name type="scientific">Congzhengia minquanensis</name>
    <dbReference type="NCBI Taxonomy" id="2763657"/>
    <lineage>
        <taxon>Bacteria</taxon>
        <taxon>Bacillati</taxon>
        <taxon>Bacillota</taxon>
        <taxon>Clostridia</taxon>
        <taxon>Eubacteriales</taxon>
        <taxon>Oscillospiraceae</taxon>
        <taxon>Congzhengia</taxon>
    </lineage>
</organism>
<name>A0A926DLK3_9FIRM</name>
<dbReference type="InterPro" id="IPR011051">
    <property type="entry name" value="RmlC_Cupin_sf"/>
</dbReference>
<dbReference type="PANTHER" id="PTHR43280:SF2">
    <property type="entry name" value="HTH-TYPE TRANSCRIPTIONAL REGULATOR EXSA"/>
    <property type="match status" value="1"/>
</dbReference>
<dbReference type="Gene3D" id="2.60.120.10">
    <property type="entry name" value="Jelly Rolls"/>
    <property type="match status" value="1"/>
</dbReference>
<sequence>MDRAEYHRSSSRMNRILIETDTVLGHIKSAWCRIVRAEFEPMEVPRHRHSLFELHFFLTGSGTATVNCGTAVSNETYPIGSGEFLLVPPMEDHAFLGIAPNSAKFVMAFSAENDGACFGRCRVLSGTRQMETIIEMMQTTAQKNDPGADYTICALAGALITDALRIACPGLFSARPQKFIQAENLADCAEQIIRDNIDRGITAEFVSNQLFLSLKQLNRLTLERRGASVSQLISKIRLEKVKQLLAGGNDTMAEIAEKTGFSSGYSLSRFFVRSQGISPGRYRREIRK</sequence>
<evidence type="ECO:0000313" key="6">
    <source>
        <dbReference type="Proteomes" id="UP000611762"/>
    </source>
</evidence>
<dbReference type="SUPFAM" id="SSF46689">
    <property type="entry name" value="Homeodomain-like"/>
    <property type="match status" value="1"/>
</dbReference>
<dbReference type="SMART" id="SM00342">
    <property type="entry name" value="HTH_ARAC"/>
    <property type="match status" value="1"/>
</dbReference>
<reference evidence="5" key="1">
    <citation type="submission" date="2020-08" db="EMBL/GenBank/DDBJ databases">
        <title>Genome public.</title>
        <authorList>
            <person name="Liu C."/>
            <person name="Sun Q."/>
        </authorList>
    </citation>
    <scope>NUCLEOTIDE SEQUENCE</scope>
    <source>
        <strain evidence="5">H8</strain>
    </source>
</reference>
<protein>
    <submittedName>
        <fullName evidence="5">Helix-turn-helix transcriptional regulator</fullName>
    </submittedName>
</protein>
<dbReference type="AlphaFoldDB" id="A0A926DLK3"/>
<dbReference type="PANTHER" id="PTHR43280">
    <property type="entry name" value="ARAC-FAMILY TRANSCRIPTIONAL REGULATOR"/>
    <property type="match status" value="1"/>
</dbReference>
<keyword evidence="1" id="KW-0805">Transcription regulation</keyword>
<comment type="caution">
    <text evidence="5">The sequence shown here is derived from an EMBL/GenBank/DDBJ whole genome shotgun (WGS) entry which is preliminary data.</text>
</comment>
<dbReference type="CDD" id="cd02208">
    <property type="entry name" value="cupin_RmlC-like"/>
    <property type="match status" value="1"/>
</dbReference>
<evidence type="ECO:0000256" key="3">
    <source>
        <dbReference type="ARBA" id="ARBA00023163"/>
    </source>
</evidence>
<accession>A0A926DLK3</accession>
<dbReference type="RefSeq" id="WP_249311115.1">
    <property type="nucleotide sequence ID" value="NZ_JACRSU010000001.1"/>
</dbReference>
<dbReference type="InterPro" id="IPR018062">
    <property type="entry name" value="HTH_AraC-typ_CS"/>
</dbReference>
<dbReference type="Gene3D" id="1.10.10.60">
    <property type="entry name" value="Homeodomain-like"/>
    <property type="match status" value="1"/>
</dbReference>
<evidence type="ECO:0000256" key="1">
    <source>
        <dbReference type="ARBA" id="ARBA00023015"/>
    </source>
</evidence>
<dbReference type="InterPro" id="IPR018060">
    <property type="entry name" value="HTH_AraC"/>
</dbReference>
<dbReference type="Proteomes" id="UP000611762">
    <property type="component" value="Unassembled WGS sequence"/>
</dbReference>
<dbReference type="Pfam" id="PF02311">
    <property type="entry name" value="AraC_binding"/>
    <property type="match status" value="1"/>
</dbReference>
<dbReference type="InterPro" id="IPR009057">
    <property type="entry name" value="Homeodomain-like_sf"/>
</dbReference>
<dbReference type="SUPFAM" id="SSF51182">
    <property type="entry name" value="RmlC-like cupins"/>
    <property type="match status" value="1"/>
</dbReference>
<evidence type="ECO:0000259" key="4">
    <source>
        <dbReference type="PROSITE" id="PS01124"/>
    </source>
</evidence>
<keyword evidence="3" id="KW-0804">Transcription</keyword>
<keyword evidence="2" id="KW-0238">DNA-binding</keyword>
<dbReference type="GO" id="GO:0043565">
    <property type="term" value="F:sequence-specific DNA binding"/>
    <property type="evidence" value="ECO:0007669"/>
    <property type="project" value="InterPro"/>
</dbReference>
<keyword evidence="6" id="KW-1185">Reference proteome</keyword>
<dbReference type="PROSITE" id="PS00041">
    <property type="entry name" value="HTH_ARAC_FAMILY_1"/>
    <property type="match status" value="1"/>
</dbReference>
<dbReference type="EMBL" id="JACRSU010000001">
    <property type="protein sequence ID" value="MBC8539949.1"/>
    <property type="molecule type" value="Genomic_DNA"/>
</dbReference>
<dbReference type="Pfam" id="PF12833">
    <property type="entry name" value="HTH_18"/>
    <property type="match status" value="1"/>
</dbReference>
<dbReference type="InterPro" id="IPR003313">
    <property type="entry name" value="AraC-bd"/>
</dbReference>